<dbReference type="GO" id="GO:0000976">
    <property type="term" value="F:transcription cis-regulatory region binding"/>
    <property type="evidence" value="ECO:0007669"/>
    <property type="project" value="TreeGrafter"/>
</dbReference>
<keyword evidence="2" id="KW-0805">Transcription regulation</keyword>
<dbReference type="SUPFAM" id="SSF53850">
    <property type="entry name" value="Periplasmic binding protein-like II"/>
    <property type="match status" value="1"/>
</dbReference>
<dbReference type="InterPro" id="IPR036390">
    <property type="entry name" value="WH_DNA-bd_sf"/>
</dbReference>
<evidence type="ECO:0000256" key="4">
    <source>
        <dbReference type="ARBA" id="ARBA00023163"/>
    </source>
</evidence>
<dbReference type="CDD" id="cd05466">
    <property type="entry name" value="PBP2_LTTR_substrate"/>
    <property type="match status" value="1"/>
</dbReference>
<keyword evidence="4" id="KW-0804">Transcription</keyword>
<reference evidence="7" key="1">
    <citation type="journal article" date="2018" name="Front. Microbiol.">
        <title>Genome-Based Analysis Reveals the Taxonomy and Diversity of the Family Idiomarinaceae.</title>
        <authorList>
            <person name="Liu Y."/>
            <person name="Lai Q."/>
            <person name="Shao Z."/>
        </authorList>
    </citation>
    <scope>NUCLEOTIDE SEQUENCE [LARGE SCALE GENOMIC DNA]</scope>
    <source>
        <strain evidence="7">SW15</strain>
    </source>
</reference>
<evidence type="ECO:0000313" key="6">
    <source>
        <dbReference type="EMBL" id="RUO46562.1"/>
    </source>
</evidence>
<comment type="similarity">
    <text evidence="1">Belongs to the LysR transcriptional regulatory family.</text>
</comment>
<gene>
    <name evidence="6" type="ORF">CWE21_10415</name>
</gene>
<dbReference type="EMBL" id="PIPT01000008">
    <property type="protein sequence ID" value="RUO46562.1"/>
    <property type="molecule type" value="Genomic_DNA"/>
</dbReference>
<keyword evidence="3" id="KW-0238">DNA-binding</keyword>
<dbReference type="SUPFAM" id="SSF46785">
    <property type="entry name" value="Winged helix' DNA-binding domain"/>
    <property type="match status" value="1"/>
</dbReference>
<proteinExistence type="inferred from homology"/>
<accession>A0A432XD31</accession>
<dbReference type="Gene3D" id="3.40.190.10">
    <property type="entry name" value="Periplasmic binding protein-like II"/>
    <property type="match status" value="2"/>
</dbReference>
<sequence length="326" mass="36703">MLNINVSTFGFETFKLCIQILGTPMSWLQRDLTDFDLKLLQVFRTVVECGGFTAAETELGISRSTISIHMSSLETRLGMRLCQRGRQGFSLTREGQAVFNALLSLSEAHEEFRHQVASINQDLSGELVLLAADQLDPPRQLHIAQALRRIKQQAPDLQIHFDLLPLQQIELALLKNQAHLALMPGYRRIDGLAYAHAFSTPIYLCCGATHPLFEVADDALDIARLAEFETVHPGVNINPEGRKLLQKLKTSGRAYQFDSRLSMILSGAYLGFMPSAISAPFLAQRQLRYLLPETFNYPFEQFYVSRKQPREPEKVTLALEALQGEN</sequence>
<dbReference type="InterPro" id="IPR000847">
    <property type="entry name" value="LysR_HTH_N"/>
</dbReference>
<dbReference type="OrthoDB" id="8587655at2"/>
<organism evidence="6 7">
    <name type="scientific">Pseudidiomarina aquimaris</name>
    <dbReference type="NCBI Taxonomy" id="641841"/>
    <lineage>
        <taxon>Bacteria</taxon>
        <taxon>Pseudomonadati</taxon>
        <taxon>Pseudomonadota</taxon>
        <taxon>Gammaproteobacteria</taxon>
        <taxon>Alteromonadales</taxon>
        <taxon>Idiomarinaceae</taxon>
        <taxon>Pseudidiomarina</taxon>
    </lineage>
</organism>
<evidence type="ECO:0000313" key="7">
    <source>
        <dbReference type="Proteomes" id="UP000286678"/>
    </source>
</evidence>
<protein>
    <submittedName>
        <fullName evidence="6">LysR family transcriptional regulator</fullName>
    </submittedName>
</protein>
<dbReference type="Pfam" id="PF03466">
    <property type="entry name" value="LysR_substrate"/>
    <property type="match status" value="1"/>
</dbReference>
<dbReference type="Gene3D" id="1.10.10.10">
    <property type="entry name" value="Winged helix-like DNA-binding domain superfamily/Winged helix DNA-binding domain"/>
    <property type="match status" value="1"/>
</dbReference>
<dbReference type="GO" id="GO:0003700">
    <property type="term" value="F:DNA-binding transcription factor activity"/>
    <property type="evidence" value="ECO:0007669"/>
    <property type="project" value="InterPro"/>
</dbReference>
<evidence type="ECO:0000256" key="3">
    <source>
        <dbReference type="ARBA" id="ARBA00023125"/>
    </source>
</evidence>
<keyword evidence="7" id="KW-1185">Reference proteome</keyword>
<evidence type="ECO:0000256" key="1">
    <source>
        <dbReference type="ARBA" id="ARBA00009437"/>
    </source>
</evidence>
<dbReference type="PANTHER" id="PTHR30126">
    <property type="entry name" value="HTH-TYPE TRANSCRIPTIONAL REGULATOR"/>
    <property type="match status" value="1"/>
</dbReference>
<dbReference type="Pfam" id="PF00126">
    <property type="entry name" value="HTH_1"/>
    <property type="match status" value="1"/>
</dbReference>
<dbReference type="InterPro" id="IPR036388">
    <property type="entry name" value="WH-like_DNA-bd_sf"/>
</dbReference>
<dbReference type="Proteomes" id="UP000286678">
    <property type="component" value="Unassembled WGS sequence"/>
</dbReference>
<dbReference type="PROSITE" id="PS50931">
    <property type="entry name" value="HTH_LYSR"/>
    <property type="match status" value="1"/>
</dbReference>
<feature type="domain" description="HTH lysR-type" evidence="5">
    <location>
        <begin position="35"/>
        <end position="92"/>
    </location>
</feature>
<dbReference type="PANTHER" id="PTHR30126:SF98">
    <property type="entry name" value="HTH-TYPE TRANSCRIPTIONAL ACTIVATOR BAUR"/>
    <property type="match status" value="1"/>
</dbReference>
<name>A0A432XD31_9GAMM</name>
<dbReference type="InterPro" id="IPR005119">
    <property type="entry name" value="LysR_subst-bd"/>
</dbReference>
<evidence type="ECO:0000256" key="2">
    <source>
        <dbReference type="ARBA" id="ARBA00023015"/>
    </source>
</evidence>
<evidence type="ECO:0000259" key="5">
    <source>
        <dbReference type="PROSITE" id="PS50931"/>
    </source>
</evidence>
<comment type="caution">
    <text evidence="6">The sequence shown here is derived from an EMBL/GenBank/DDBJ whole genome shotgun (WGS) entry which is preliminary data.</text>
</comment>
<dbReference type="AlphaFoldDB" id="A0A432XD31"/>